<dbReference type="Proteomes" id="UP000011668">
    <property type="component" value="Unassembled WGS sequence"/>
</dbReference>
<dbReference type="AlphaFoldDB" id="L8X6C3"/>
<keyword evidence="2" id="KW-1185">Reference proteome</keyword>
<gene>
    <name evidence="1" type="ORF">AG1IA_00206</name>
</gene>
<protein>
    <submittedName>
        <fullName evidence="1">Uncharacterized protein</fullName>
    </submittedName>
</protein>
<dbReference type="EMBL" id="AFRT01000039">
    <property type="protein sequence ID" value="ELU45745.1"/>
    <property type="molecule type" value="Genomic_DNA"/>
</dbReference>
<proteinExistence type="predicted"/>
<sequence length="309" mass="34957">MVTRGYCDSVISGLNDLDKLTWLLMAVNRCRRKQYWSAMMSWSLVMHVFDNELEGRACTGSQYVKPEFLTTLPIVVVALSDTQYLGPCPFLHSHPNNTGTSTLRSSHLQTSGAPTELAHKSSMFLDSEPVTAIHLGCQIEFVGPDERSPPVFRSPKSVFIDDGHRSNRVFQPSERTYKQCQNQITEHQTLEARSGCSHPPIRPATEGELNPTKTIYPLYASIRRSSVGGSLERPHVKAIKLALSAHGLIRPQIFRREQIRKKSIQNNINQFIDAPVSSYLVLHVELGITHWVQKRNERHGHLVGRNNRR</sequence>
<dbReference type="HOGENOM" id="CLU_900731_0_0_1"/>
<evidence type="ECO:0000313" key="1">
    <source>
        <dbReference type="EMBL" id="ELU45745.1"/>
    </source>
</evidence>
<reference evidence="1 2" key="1">
    <citation type="journal article" date="2013" name="Nat. Commun.">
        <title>The evolution and pathogenic mechanisms of the rice sheath blight pathogen.</title>
        <authorList>
            <person name="Zheng A."/>
            <person name="Lin R."/>
            <person name="Xu L."/>
            <person name="Qin P."/>
            <person name="Tang C."/>
            <person name="Ai P."/>
            <person name="Zhang D."/>
            <person name="Liu Y."/>
            <person name="Sun Z."/>
            <person name="Feng H."/>
            <person name="Wang Y."/>
            <person name="Chen Y."/>
            <person name="Liang X."/>
            <person name="Fu R."/>
            <person name="Li Q."/>
            <person name="Zhang J."/>
            <person name="Yu X."/>
            <person name="Xie Z."/>
            <person name="Ding L."/>
            <person name="Guan P."/>
            <person name="Tang J."/>
            <person name="Liang Y."/>
            <person name="Wang S."/>
            <person name="Deng Q."/>
            <person name="Li S."/>
            <person name="Zhu J."/>
            <person name="Wang L."/>
            <person name="Liu H."/>
            <person name="Li P."/>
        </authorList>
    </citation>
    <scope>NUCLEOTIDE SEQUENCE [LARGE SCALE GENOMIC DNA]</scope>
    <source>
        <strain evidence="2">AG-1 IA</strain>
    </source>
</reference>
<evidence type="ECO:0000313" key="2">
    <source>
        <dbReference type="Proteomes" id="UP000011668"/>
    </source>
</evidence>
<organism evidence="1 2">
    <name type="scientific">Thanatephorus cucumeris (strain AG1-IA)</name>
    <name type="common">Rice sheath blight fungus</name>
    <name type="synonym">Rhizoctonia solani</name>
    <dbReference type="NCBI Taxonomy" id="983506"/>
    <lineage>
        <taxon>Eukaryota</taxon>
        <taxon>Fungi</taxon>
        <taxon>Dikarya</taxon>
        <taxon>Basidiomycota</taxon>
        <taxon>Agaricomycotina</taxon>
        <taxon>Agaricomycetes</taxon>
        <taxon>Cantharellales</taxon>
        <taxon>Ceratobasidiaceae</taxon>
        <taxon>Rhizoctonia</taxon>
        <taxon>Rhizoctonia solani AG-1</taxon>
    </lineage>
</organism>
<comment type="caution">
    <text evidence="1">The sequence shown here is derived from an EMBL/GenBank/DDBJ whole genome shotgun (WGS) entry which is preliminary data.</text>
</comment>
<name>L8X6C3_THACA</name>
<accession>L8X6C3</accession>